<keyword evidence="3" id="KW-1185">Reference proteome</keyword>
<evidence type="ECO:0000313" key="3">
    <source>
        <dbReference type="Proteomes" id="UP000315842"/>
    </source>
</evidence>
<feature type="region of interest" description="Disordered" evidence="1">
    <location>
        <begin position="68"/>
        <end position="92"/>
    </location>
</feature>
<evidence type="ECO:0000313" key="2">
    <source>
        <dbReference type="EMBL" id="GEA81292.1"/>
    </source>
</evidence>
<comment type="caution">
    <text evidence="2">The sequence shown here is derived from an EMBL/GenBank/DDBJ whole genome shotgun (WGS) entry which is preliminary data.</text>
</comment>
<dbReference type="AlphaFoldDB" id="A0A4Y3KBH7"/>
<protein>
    <submittedName>
        <fullName evidence="2">Uncharacterized protein</fullName>
    </submittedName>
</protein>
<dbReference type="EMBL" id="BJLP01000026">
    <property type="protein sequence ID" value="GEA81292.1"/>
    <property type="molecule type" value="Genomic_DNA"/>
</dbReference>
<sequence length="105" mass="11885">MPGGDKSRDGGICEVVWLSCTVVETGRTRPARAVADRRTFTHPPEEFLMHALMTTDLARADYVERERAVQDELSRAERARSREHAASHPPERRPDLALLMLYARA</sequence>
<organism evidence="2 3">
    <name type="scientific">Cellulomonas uda</name>
    <dbReference type="NCBI Taxonomy" id="1714"/>
    <lineage>
        <taxon>Bacteria</taxon>
        <taxon>Bacillati</taxon>
        <taxon>Actinomycetota</taxon>
        <taxon>Actinomycetes</taxon>
        <taxon>Micrococcales</taxon>
        <taxon>Cellulomonadaceae</taxon>
        <taxon>Cellulomonas</taxon>
    </lineage>
</organism>
<gene>
    <name evidence="2" type="ORF">CUD01_17360</name>
</gene>
<accession>A0A4Y3KBH7</accession>
<proteinExistence type="predicted"/>
<reference evidence="2 3" key="1">
    <citation type="submission" date="2019-06" db="EMBL/GenBank/DDBJ databases">
        <title>Whole genome shotgun sequence of Cellulomonas uda NBRC 3747.</title>
        <authorList>
            <person name="Hosoyama A."/>
            <person name="Uohara A."/>
            <person name="Ohji S."/>
            <person name="Ichikawa N."/>
        </authorList>
    </citation>
    <scope>NUCLEOTIDE SEQUENCE [LARGE SCALE GENOMIC DNA]</scope>
    <source>
        <strain evidence="2 3">NBRC 3747</strain>
    </source>
</reference>
<evidence type="ECO:0000256" key="1">
    <source>
        <dbReference type="SAM" id="MobiDB-lite"/>
    </source>
</evidence>
<dbReference type="Proteomes" id="UP000315842">
    <property type="component" value="Unassembled WGS sequence"/>
</dbReference>
<name>A0A4Y3KBH7_CELUD</name>